<keyword evidence="5" id="KW-0378">Hydrolase</keyword>
<dbReference type="Gene3D" id="3.30.70.1900">
    <property type="match status" value="1"/>
</dbReference>
<evidence type="ECO:0000313" key="5">
    <source>
        <dbReference type="EMBL" id="EEN82820.1"/>
    </source>
</evidence>
<evidence type="ECO:0000256" key="3">
    <source>
        <dbReference type="ARBA" id="ARBA00023118"/>
    </source>
</evidence>
<evidence type="ECO:0000256" key="2">
    <source>
        <dbReference type="ARBA" id="ARBA00022884"/>
    </source>
</evidence>
<comment type="caution">
    <text evidence="5">The sequence shown here is derived from an EMBL/GenBank/DDBJ whole genome shotgun (WGS) entry which is preliminary data.</text>
</comment>
<dbReference type="PANTHER" id="PTHR36984:SF1">
    <property type="entry name" value="CRISPR-ASSOCIATED ENDORIBONUCLEASE CAS6 1"/>
    <property type="match status" value="1"/>
</dbReference>
<dbReference type="RefSeq" id="WP_004333790.1">
    <property type="nucleotide sequence ID" value="NZ_ACNN01000020.1"/>
</dbReference>
<keyword evidence="6" id="KW-1185">Reference proteome</keyword>
<dbReference type="GO" id="GO:0003723">
    <property type="term" value="F:RNA binding"/>
    <property type="evidence" value="ECO:0007669"/>
    <property type="project" value="UniProtKB-KW"/>
</dbReference>
<dbReference type="STRING" id="553175.POREN0001_0170"/>
<dbReference type="InterPro" id="IPR010156">
    <property type="entry name" value="CRISPR-assoc_prot_Cas6"/>
</dbReference>
<evidence type="ECO:0000256" key="1">
    <source>
        <dbReference type="ARBA" id="ARBA00005937"/>
    </source>
</evidence>
<keyword evidence="3" id="KW-0051">Antiviral defense</keyword>
<dbReference type="EC" id="3.1.-.-" evidence="5"/>
<name>C3JAD4_POREA</name>
<organism evidence="5 6">
    <name type="scientific">Porphyromonas endodontalis (strain ATCC 35406 / DSM 24491 / JCM 8526 / CCUG 16442 / BCRC 14492 / NCTC 13058 / HG 370)</name>
    <name type="common">Bacteroides endodontalis</name>
    <dbReference type="NCBI Taxonomy" id="553175"/>
    <lineage>
        <taxon>Bacteria</taxon>
        <taxon>Pseudomonadati</taxon>
        <taxon>Bacteroidota</taxon>
        <taxon>Bacteroidia</taxon>
        <taxon>Bacteroidales</taxon>
        <taxon>Porphyromonadaceae</taxon>
        <taxon>Porphyromonas</taxon>
    </lineage>
</organism>
<proteinExistence type="inferred from homology"/>
<dbReference type="GeneID" id="93365182"/>
<dbReference type="AlphaFoldDB" id="C3JAD4"/>
<dbReference type="eggNOG" id="COG1583">
    <property type="taxonomic scope" value="Bacteria"/>
</dbReference>
<keyword evidence="2" id="KW-0694">RNA-binding</keyword>
<comment type="similarity">
    <text evidence="1">Belongs to the CRISPR-associated protein Cas6/Cse3/CasE family.</text>
</comment>
<dbReference type="PANTHER" id="PTHR36984">
    <property type="entry name" value="CRISPR-ASSOCIATED ENDORIBONUCLEASE CAS6 1"/>
    <property type="match status" value="1"/>
</dbReference>
<feature type="domain" description="CRISPR associated protein Cas6 C-terminal" evidence="4">
    <location>
        <begin position="105"/>
        <end position="220"/>
    </location>
</feature>
<sequence>MRLLLDVQANGTIVPFLHQQKMVGCIHKWLGPNTWHGQSSLFSFSRLSGGKAVKDLEGILFDHRATFFIGASNPDFLRQILRGIQQDPEMFCGLIIREVVIEEDPDLSKRELFYPASPILLKVKQKENRYKHLLYQDSEANEALTLNLQKKLLAAGIDDRDATAEFAPCEGVAKEMLVDYKGVKNKVSWSPVRIIGSPETKLLAWNAGLGNSTGIGFGAIK</sequence>
<dbReference type="Pfam" id="PF01881">
    <property type="entry name" value="Cas_Cas6_C"/>
    <property type="match status" value="1"/>
</dbReference>
<dbReference type="CDD" id="cd21140">
    <property type="entry name" value="Cas6_I-like"/>
    <property type="match status" value="1"/>
</dbReference>
<dbReference type="EMBL" id="ACNN01000020">
    <property type="protein sequence ID" value="EEN82820.1"/>
    <property type="molecule type" value="Genomic_DNA"/>
</dbReference>
<dbReference type="Proteomes" id="UP000004295">
    <property type="component" value="Unassembled WGS sequence"/>
</dbReference>
<dbReference type="InterPro" id="IPR045747">
    <property type="entry name" value="CRISPR-assoc_prot_Cas6_N_sf"/>
</dbReference>
<dbReference type="NCBIfam" id="TIGR01877">
    <property type="entry name" value="cas_cas6"/>
    <property type="match status" value="1"/>
</dbReference>
<reference evidence="5 6" key="1">
    <citation type="submission" date="2009-04" db="EMBL/GenBank/DDBJ databases">
        <authorList>
            <person name="Sebastian Y."/>
            <person name="Madupu R."/>
            <person name="Durkin A.S."/>
            <person name="Torralba M."/>
            <person name="Methe B."/>
            <person name="Sutton G.G."/>
            <person name="Strausberg R.L."/>
            <person name="Nelson K.E."/>
        </authorList>
    </citation>
    <scope>NUCLEOTIDE SEQUENCE [LARGE SCALE GENOMIC DNA]</scope>
    <source>
        <strain evidence="6">ATCC 35406 / BCRC 14492 / JCM 8526 / NCTC 13058 / HG 370</strain>
    </source>
</reference>
<gene>
    <name evidence="5" type="primary">cas6</name>
    <name evidence="5" type="ORF">POREN0001_0170</name>
</gene>
<evidence type="ECO:0000313" key="6">
    <source>
        <dbReference type="Proteomes" id="UP000004295"/>
    </source>
</evidence>
<dbReference type="GO" id="GO:0016788">
    <property type="term" value="F:hydrolase activity, acting on ester bonds"/>
    <property type="evidence" value="ECO:0007669"/>
    <property type="project" value="InterPro"/>
</dbReference>
<dbReference type="GO" id="GO:0051607">
    <property type="term" value="P:defense response to virus"/>
    <property type="evidence" value="ECO:0007669"/>
    <property type="project" value="UniProtKB-KW"/>
</dbReference>
<dbReference type="Gene3D" id="3.30.70.1890">
    <property type="match status" value="1"/>
</dbReference>
<dbReference type="InterPro" id="IPR049435">
    <property type="entry name" value="Cas_Cas6_C"/>
</dbReference>
<evidence type="ECO:0000259" key="4">
    <source>
        <dbReference type="Pfam" id="PF01881"/>
    </source>
</evidence>
<accession>C3JAD4</accession>
<protein>
    <submittedName>
        <fullName evidence="5">CRISPR-associated endoribonuclease Cas6</fullName>
        <ecNumber evidence="5">3.1.-.-</ecNumber>
    </submittedName>
</protein>